<reference evidence="2" key="1">
    <citation type="submission" date="2016-02" db="EMBL/GenBank/DDBJ databases">
        <title>Draft genome sequence of Microdochium bolleyi, a fungal endophyte of beachgrass.</title>
        <authorList>
            <consortium name="DOE Joint Genome Institute"/>
            <person name="David A.S."/>
            <person name="May G."/>
            <person name="Haridas S."/>
            <person name="Lim J."/>
            <person name="Wang M."/>
            <person name="Labutti K."/>
            <person name="Lipzen A."/>
            <person name="Barry K."/>
            <person name="Grigoriev I.V."/>
        </authorList>
    </citation>
    <scope>NUCLEOTIDE SEQUENCE [LARGE SCALE GENOMIC DNA]</scope>
    <source>
        <strain evidence="2">J235TASD1</strain>
    </source>
</reference>
<evidence type="ECO:0000313" key="2">
    <source>
        <dbReference type="Proteomes" id="UP000070501"/>
    </source>
</evidence>
<accession>A0A136IYL3</accession>
<evidence type="ECO:0000313" key="1">
    <source>
        <dbReference type="EMBL" id="KXJ90022.1"/>
    </source>
</evidence>
<keyword evidence="2" id="KW-1185">Reference proteome</keyword>
<sequence length="106" mass="11616">MDPVTVFSLVAGAMGAADITARLGTGLRRLQQEFSGALDHIDDIAQQTGTIDFALREICSLLRSRPGTFPHSFESRFNDSTTAVDRIVQQIQDHIQSVRTEASRSP</sequence>
<protein>
    <submittedName>
        <fullName evidence="1">Uncharacterized protein</fullName>
    </submittedName>
</protein>
<proteinExistence type="predicted"/>
<feature type="non-terminal residue" evidence="1">
    <location>
        <position position="106"/>
    </location>
</feature>
<gene>
    <name evidence="1" type="ORF">Micbo1qcDRAFT_164526</name>
</gene>
<dbReference type="OrthoDB" id="4062651at2759"/>
<dbReference type="AlphaFoldDB" id="A0A136IYL3"/>
<dbReference type="EMBL" id="KQ964253">
    <property type="protein sequence ID" value="KXJ90022.1"/>
    <property type="molecule type" value="Genomic_DNA"/>
</dbReference>
<dbReference type="Proteomes" id="UP000070501">
    <property type="component" value="Unassembled WGS sequence"/>
</dbReference>
<organism evidence="1 2">
    <name type="scientific">Microdochium bolleyi</name>
    <dbReference type="NCBI Taxonomy" id="196109"/>
    <lineage>
        <taxon>Eukaryota</taxon>
        <taxon>Fungi</taxon>
        <taxon>Dikarya</taxon>
        <taxon>Ascomycota</taxon>
        <taxon>Pezizomycotina</taxon>
        <taxon>Sordariomycetes</taxon>
        <taxon>Xylariomycetidae</taxon>
        <taxon>Xylariales</taxon>
        <taxon>Microdochiaceae</taxon>
        <taxon>Microdochium</taxon>
    </lineage>
</organism>
<name>A0A136IYL3_9PEZI</name>
<dbReference type="InParanoid" id="A0A136IYL3"/>